<feature type="domain" description="DUF2007" evidence="1">
    <location>
        <begin position="16"/>
        <end position="71"/>
    </location>
</feature>
<dbReference type="SUPFAM" id="SSF54913">
    <property type="entry name" value="GlnB-like"/>
    <property type="match status" value="1"/>
</dbReference>
<dbReference type="InterPro" id="IPR011322">
    <property type="entry name" value="N-reg_PII-like_a/b"/>
</dbReference>
<evidence type="ECO:0000259" key="1">
    <source>
        <dbReference type="Pfam" id="PF09413"/>
    </source>
</evidence>
<dbReference type="Pfam" id="PF09413">
    <property type="entry name" value="DUF2007"/>
    <property type="match status" value="1"/>
</dbReference>
<dbReference type="AlphaFoldDB" id="X1G9L4"/>
<name>X1G9L4_9ZZZZ</name>
<gene>
    <name evidence="2" type="ORF">S03H2_10873</name>
</gene>
<organism evidence="2">
    <name type="scientific">marine sediment metagenome</name>
    <dbReference type="NCBI Taxonomy" id="412755"/>
    <lineage>
        <taxon>unclassified sequences</taxon>
        <taxon>metagenomes</taxon>
        <taxon>ecological metagenomes</taxon>
    </lineage>
</organism>
<dbReference type="InterPro" id="IPR018551">
    <property type="entry name" value="DUF2007"/>
</dbReference>
<proteinExistence type="predicted"/>
<comment type="caution">
    <text evidence="2">The sequence shown here is derived from an EMBL/GenBank/DDBJ whole genome shotgun (WGS) entry which is preliminary data.</text>
</comment>
<accession>X1G9L4</accession>
<sequence>MTEDRLEVLDTVSGNFQAEIIRGMLEAQDIRVALSQEGAGSVIAVNVGPLGDVQILVPSSQLERAKKVLDDYYSGAAESQDSSGE</sequence>
<evidence type="ECO:0000313" key="2">
    <source>
        <dbReference type="EMBL" id="GAH38274.1"/>
    </source>
</evidence>
<reference evidence="2" key="1">
    <citation type="journal article" date="2014" name="Front. Microbiol.">
        <title>High frequency of phylogenetically diverse reductive dehalogenase-homologous genes in deep subseafloor sedimentary metagenomes.</title>
        <authorList>
            <person name="Kawai M."/>
            <person name="Futagami T."/>
            <person name="Toyoda A."/>
            <person name="Takaki Y."/>
            <person name="Nishi S."/>
            <person name="Hori S."/>
            <person name="Arai W."/>
            <person name="Tsubouchi T."/>
            <person name="Morono Y."/>
            <person name="Uchiyama I."/>
            <person name="Ito T."/>
            <person name="Fujiyama A."/>
            <person name="Inagaki F."/>
            <person name="Takami H."/>
        </authorList>
    </citation>
    <scope>NUCLEOTIDE SEQUENCE</scope>
    <source>
        <strain evidence="2">Expedition CK06-06</strain>
    </source>
</reference>
<dbReference type="EMBL" id="BARU01005568">
    <property type="protein sequence ID" value="GAH38274.1"/>
    <property type="molecule type" value="Genomic_DNA"/>
</dbReference>
<protein>
    <recommendedName>
        <fullName evidence="1">DUF2007 domain-containing protein</fullName>
    </recommendedName>
</protein>